<dbReference type="EMBL" id="FUZV01000002">
    <property type="protein sequence ID" value="SKC73549.1"/>
    <property type="molecule type" value="Genomic_DNA"/>
</dbReference>
<feature type="signal peptide" evidence="3">
    <location>
        <begin position="1"/>
        <end position="22"/>
    </location>
</feature>
<sequence length="573" mass="61232">MSRLSVSLLSLALAVCTGQASAQAAAPADYDLIIRNGVVYDGSGADPQRVDVAIRGDRVVAWLPAGNHATSQQSVDAQGRAVAPGFINVLSWANESLIADGRGISDTRQGVTLEIFGEGWSMGPFNDRMKADAVKQQADIKYPITWTTLGEYLEHLQQRGVTPNVASFVGATTVRIHELGEDDVKPTPAQLARMQDLVRQAMAEGALGVGGSLIYPPAAFADSAELTALAQAAAESGGGYIAHMRSEADRFLEAVDETIAIGRATGQRAEAYHLKAAGEKNWPKMAQAIARIQAARDQGVLASADMYAYTAGGTGLTAGLPPWVQARGHDAMVARLKDPAVRKRVIAEMKDPDADWENIRLLTGSNDRVLLIAFKNPALKPLIGKTLTEIARLRGTSPEETVLDLIIEDGSEIGTAYFLMSEENVELGLKQPWISLGSDAESAGMGGVFLNYSTHPRAYGNFARFLGHYVRDRQLMSLQEGIHRLTGLPATNWKLTDRGCLKAGCFADVVIFDPAAIIDHATYAQPRQYATGVSDVFVNGVQVLRAGEHTGATPGQVVRGPGWRGPATRPATP</sequence>
<dbReference type="SUPFAM" id="SSF51556">
    <property type="entry name" value="Metallo-dependent hydrolases"/>
    <property type="match status" value="1"/>
</dbReference>
<evidence type="ECO:0000313" key="5">
    <source>
        <dbReference type="EMBL" id="SKC73549.1"/>
    </source>
</evidence>
<gene>
    <name evidence="5" type="ORF">SAMN06296058_2284</name>
</gene>
<evidence type="ECO:0000256" key="3">
    <source>
        <dbReference type="SAM" id="SignalP"/>
    </source>
</evidence>
<dbReference type="Gene3D" id="3.20.20.140">
    <property type="entry name" value="Metal-dependent hydrolases"/>
    <property type="match status" value="2"/>
</dbReference>
<dbReference type="AlphaFoldDB" id="A0A1T5LD18"/>
<evidence type="ECO:0000313" key="6">
    <source>
        <dbReference type="Proteomes" id="UP000190341"/>
    </source>
</evidence>
<organism evidence="5 6">
    <name type="scientific">Pseudoxanthomonas indica</name>
    <dbReference type="NCBI Taxonomy" id="428993"/>
    <lineage>
        <taxon>Bacteria</taxon>
        <taxon>Pseudomonadati</taxon>
        <taxon>Pseudomonadota</taxon>
        <taxon>Gammaproteobacteria</taxon>
        <taxon>Lysobacterales</taxon>
        <taxon>Lysobacteraceae</taxon>
        <taxon>Pseudoxanthomonas</taxon>
    </lineage>
</organism>
<dbReference type="GO" id="GO:0016810">
    <property type="term" value="F:hydrolase activity, acting on carbon-nitrogen (but not peptide) bonds"/>
    <property type="evidence" value="ECO:0007669"/>
    <property type="project" value="InterPro"/>
</dbReference>
<dbReference type="OrthoDB" id="9766983at2"/>
<evidence type="ECO:0000256" key="2">
    <source>
        <dbReference type="SAM" id="MobiDB-lite"/>
    </source>
</evidence>
<dbReference type="Proteomes" id="UP000190341">
    <property type="component" value="Unassembled WGS sequence"/>
</dbReference>
<dbReference type="PANTHER" id="PTHR11113">
    <property type="entry name" value="N-ACETYLGLUCOSAMINE-6-PHOSPHATE DEACETYLASE"/>
    <property type="match status" value="1"/>
</dbReference>
<dbReference type="STRING" id="428993.SAMN06296058_2284"/>
<name>A0A1T5LD18_9GAMM</name>
<dbReference type="SUPFAM" id="SSF51338">
    <property type="entry name" value="Composite domain of metallo-dependent hydrolases"/>
    <property type="match status" value="1"/>
</dbReference>
<dbReference type="InterPro" id="IPR032466">
    <property type="entry name" value="Metal_Hydrolase"/>
</dbReference>
<feature type="chain" id="PRO_5013160222" evidence="3">
    <location>
        <begin position="23"/>
        <end position="573"/>
    </location>
</feature>
<keyword evidence="3" id="KW-0732">Signal</keyword>
<accession>A0A1T5LD18</accession>
<feature type="region of interest" description="Disordered" evidence="2">
    <location>
        <begin position="549"/>
        <end position="573"/>
    </location>
</feature>
<proteinExistence type="predicted"/>
<dbReference type="Gene3D" id="2.30.40.10">
    <property type="entry name" value="Urease, subunit C, domain 1"/>
    <property type="match status" value="1"/>
</dbReference>
<dbReference type="InterPro" id="IPR011059">
    <property type="entry name" value="Metal-dep_hydrolase_composite"/>
</dbReference>
<protein>
    <submittedName>
        <fullName evidence="5">N-acyl-D-amino-acid deacylase</fullName>
    </submittedName>
</protein>
<keyword evidence="1" id="KW-0378">Hydrolase</keyword>
<dbReference type="Pfam" id="PF07969">
    <property type="entry name" value="Amidohydro_3"/>
    <property type="match status" value="1"/>
</dbReference>
<dbReference type="InterPro" id="IPR013108">
    <property type="entry name" value="Amidohydro_3"/>
</dbReference>
<evidence type="ECO:0000256" key="1">
    <source>
        <dbReference type="ARBA" id="ARBA00022801"/>
    </source>
</evidence>
<reference evidence="5 6" key="1">
    <citation type="submission" date="2017-02" db="EMBL/GenBank/DDBJ databases">
        <authorList>
            <person name="Peterson S.W."/>
        </authorList>
    </citation>
    <scope>NUCLEOTIDE SEQUENCE [LARGE SCALE GENOMIC DNA]</scope>
    <source>
        <strain evidence="5 6">P15</strain>
    </source>
</reference>
<dbReference type="RefSeq" id="WP_079724658.1">
    <property type="nucleotide sequence ID" value="NZ_BMCL01000001.1"/>
</dbReference>
<evidence type="ECO:0000259" key="4">
    <source>
        <dbReference type="Pfam" id="PF07969"/>
    </source>
</evidence>
<feature type="domain" description="Amidohydrolase 3" evidence="4">
    <location>
        <begin position="75"/>
        <end position="543"/>
    </location>
</feature>
<keyword evidence="6" id="KW-1185">Reference proteome</keyword>